<reference evidence="1 2" key="1">
    <citation type="submission" date="2018-10" db="EMBL/GenBank/DDBJ databases">
        <title>Genomic Encyclopedia of Archaeal and Bacterial Type Strains, Phase II (KMG-II): from individual species to whole genera.</title>
        <authorList>
            <person name="Goeker M."/>
        </authorList>
    </citation>
    <scope>NUCLEOTIDE SEQUENCE [LARGE SCALE GENOMIC DNA]</scope>
    <source>
        <strain evidence="1 2">DSM 235</strain>
    </source>
</reference>
<gene>
    <name evidence="1" type="ORF">BDD21_3560</name>
</gene>
<name>A0A495VBQ0_9GAMM</name>
<evidence type="ECO:0000313" key="2">
    <source>
        <dbReference type="Proteomes" id="UP000274556"/>
    </source>
</evidence>
<dbReference type="EMBL" id="RBXL01000001">
    <property type="protein sequence ID" value="RKT46063.1"/>
    <property type="molecule type" value="Genomic_DNA"/>
</dbReference>
<protein>
    <submittedName>
        <fullName evidence="1">Uncharacterized protein</fullName>
    </submittedName>
</protein>
<keyword evidence="2" id="KW-1185">Reference proteome</keyword>
<sequence length="31" mass="3184">MMGIEPTQVVGIALKTQQGGGNPLHHAVLSV</sequence>
<dbReference type="AlphaFoldDB" id="A0A495VBQ0"/>
<evidence type="ECO:0000313" key="1">
    <source>
        <dbReference type="EMBL" id="RKT46063.1"/>
    </source>
</evidence>
<organism evidence="1 2">
    <name type="scientific">Thiocapsa rosea</name>
    <dbReference type="NCBI Taxonomy" id="69360"/>
    <lineage>
        <taxon>Bacteria</taxon>
        <taxon>Pseudomonadati</taxon>
        <taxon>Pseudomonadota</taxon>
        <taxon>Gammaproteobacteria</taxon>
        <taxon>Chromatiales</taxon>
        <taxon>Chromatiaceae</taxon>
        <taxon>Thiocapsa</taxon>
    </lineage>
</organism>
<comment type="caution">
    <text evidence="1">The sequence shown here is derived from an EMBL/GenBank/DDBJ whole genome shotgun (WGS) entry which is preliminary data.</text>
</comment>
<proteinExistence type="predicted"/>
<dbReference type="Proteomes" id="UP000274556">
    <property type="component" value="Unassembled WGS sequence"/>
</dbReference>
<accession>A0A495VBQ0</accession>